<dbReference type="PROSITE" id="PS51257">
    <property type="entry name" value="PROKAR_LIPOPROTEIN"/>
    <property type="match status" value="1"/>
</dbReference>
<organism evidence="1">
    <name type="scientific">uncultured bacterium BAC13K9BAC</name>
    <dbReference type="NCBI Taxonomy" id="332979"/>
    <lineage>
        <taxon>Bacteria</taxon>
        <taxon>environmental samples</taxon>
    </lineage>
</organism>
<protein>
    <recommendedName>
        <fullName evidence="2">Lipoprotein</fullName>
    </recommendedName>
</protein>
<sequence>MKYYFLFIVFILSSCGSRVSGQYNFPININTYDSNKKELSADCKLYSAETRMSFVTPQKINYQANCGPINILCKSGTKSGEFGLMPKPEDEIEVNTILSTGAGILFDRIVDSTTPFGMFARYTNAFDNSTCLIPKEIDIILE</sequence>
<evidence type="ECO:0000313" key="1">
    <source>
        <dbReference type="EMBL" id="AAY90000.1"/>
    </source>
</evidence>
<name>Q4JMZ7_9BACT</name>
<accession>Q4JMZ7</accession>
<evidence type="ECO:0008006" key="2">
    <source>
        <dbReference type="Google" id="ProtNLM"/>
    </source>
</evidence>
<dbReference type="EMBL" id="DQ068067">
    <property type="protein sequence ID" value="AAY90000.1"/>
    <property type="molecule type" value="Genomic_DNA"/>
</dbReference>
<proteinExistence type="predicted"/>
<dbReference type="AlphaFoldDB" id="Q4JMZ7"/>
<reference evidence="1" key="1">
    <citation type="journal article" date="2005" name="PLoS Biol.">
        <title>New insights into metabolic properties of marine bacteria encoding proteorhodopsins.</title>
        <authorList>
            <person name="Sabehi G."/>
            <person name="Loy A."/>
            <person name="Jung K.H."/>
            <person name="Partha R."/>
            <person name="Spudich J.L."/>
            <person name="Isaacson T."/>
            <person name="Hirschberg J."/>
            <person name="Wagner M."/>
            <person name="Beja O."/>
        </authorList>
    </citation>
    <scope>NUCLEOTIDE SEQUENCE</scope>
</reference>